<dbReference type="GO" id="GO:0016740">
    <property type="term" value="F:transferase activity"/>
    <property type="evidence" value="ECO:0007669"/>
    <property type="project" value="UniProtKB-KW"/>
</dbReference>
<feature type="domain" description="Nucleotidyl transferase" evidence="1">
    <location>
        <begin position="14"/>
        <end position="42"/>
    </location>
</feature>
<gene>
    <name evidence="2" type="primary">gCD1</name>
    <name evidence="2" type="ORF">HSBGL_0344</name>
</gene>
<dbReference type="Proteomes" id="UP000663305">
    <property type="component" value="Chromosome"/>
</dbReference>
<dbReference type="EMBL" id="CP064789">
    <property type="protein sequence ID" value="QSG10781.1"/>
    <property type="molecule type" value="Genomic_DNA"/>
</dbReference>
<protein>
    <submittedName>
        <fullName evidence="2">N-acetylglucosamine-1-phosphate uridyltransferase</fullName>
    </submittedName>
</protein>
<evidence type="ECO:0000313" key="3">
    <source>
        <dbReference type="Proteomes" id="UP000663305"/>
    </source>
</evidence>
<dbReference type="InterPro" id="IPR005835">
    <property type="entry name" value="NTP_transferase_dom"/>
</dbReference>
<dbReference type="Gene3D" id="3.90.550.10">
    <property type="entry name" value="Spore Coat Polysaccharide Biosynthesis Protein SpsA, Chain A"/>
    <property type="match status" value="1"/>
</dbReference>
<proteinExistence type="predicted"/>
<sequence>MTYIFPVDRASRHAVVLAGGYATRLWPITKNRPKMFLPVGEATEEDEKFGVVGALAQLAEREGIDGELRDSIIDRDTHPENLDRSGTLIGAHTKIANGE</sequence>
<keyword evidence="2" id="KW-0808">Transferase</keyword>
<evidence type="ECO:0000259" key="1">
    <source>
        <dbReference type="Pfam" id="PF00483"/>
    </source>
</evidence>
<reference evidence="2" key="1">
    <citation type="submission" date="2020-11" db="EMBL/GenBank/DDBJ databases">
        <title>Carbohydrate-dependent, anaerobic sulfur respiration: A novel catabolism in halophilic archaea.</title>
        <authorList>
            <person name="Sorokin D.Y."/>
            <person name="Messina E."/>
            <person name="Smedile F."/>
            <person name="La Cono V."/>
            <person name="Hallsworth J.E."/>
            <person name="Yakimov M.M."/>
        </authorList>
    </citation>
    <scope>NUCLEOTIDE SEQUENCE</scope>
    <source>
        <strain evidence="2">HSR-Bgl</strain>
    </source>
</reference>
<evidence type="ECO:0000313" key="2">
    <source>
        <dbReference type="EMBL" id="QSG10781.1"/>
    </source>
</evidence>
<dbReference type="Pfam" id="PF00483">
    <property type="entry name" value="NTP_transferase"/>
    <property type="match status" value="1"/>
</dbReference>
<dbReference type="SUPFAM" id="SSF53448">
    <property type="entry name" value="Nucleotide-diphospho-sugar transferases"/>
    <property type="match status" value="1"/>
</dbReference>
<dbReference type="AlphaFoldDB" id="A0A897NEI3"/>
<dbReference type="InterPro" id="IPR029044">
    <property type="entry name" value="Nucleotide-diphossugar_trans"/>
</dbReference>
<accession>A0A897NEI3</accession>
<name>A0A897NEI3_9EURY</name>
<organism evidence="2 3">
    <name type="scientific">Halapricum desulfuricans</name>
    <dbReference type="NCBI Taxonomy" id="2841257"/>
    <lineage>
        <taxon>Archaea</taxon>
        <taxon>Methanobacteriati</taxon>
        <taxon>Methanobacteriota</taxon>
        <taxon>Stenosarchaea group</taxon>
        <taxon>Halobacteria</taxon>
        <taxon>Halobacteriales</taxon>
        <taxon>Haloarculaceae</taxon>
        <taxon>Halapricum</taxon>
    </lineage>
</organism>